<reference evidence="5" key="1">
    <citation type="journal article" date="2019" name="Int. J. Syst. Evol. Microbiol.">
        <title>The Global Catalogue of Microorganisms (GCM) 10K type strain sequencing project: providing services to taxonomists for standard genome sequencing and annotation.</title>
        <authorList>
            <consortium name="The Broad Institute Genomics Platform"/>
            <consortium name="The Broad Institute Genome Sequencing Center for Infectious Disease"/>
            <person name="Wu L."/>
            <person name="Ma J."/>
        </authorList>
    </citation>
    <scope>NUCLEOTIDE SEQUENCE [LARGE SCALE GENOMIC DNA]</scope>
    <source>
        <strain evidence="5">IBRC-M 10813</strain>
    </source>
</reference>
<evidence type="ECO:0000313" key="5">
    <source>
        <dbReference type="Proteomes" id="UP001595843"/>
    </source>
</evidence>
<protein>
    <submittedName>
        <fullName evidence="4">Precorrin-6A reductase</fullName>
        <ecNumber evidence="4">1.3.1.54</ecNumber>
    </submittedName>
</protein>
<comment type="caution">
    <text evidence="4">The sequence shown here is derived from an EMBL/GenBank/DDBJ whole genome shotgun (WGS) entry which is preliminary data.</text>
</comment>
<dbReference type="GO" id="GO:0016994">
    <property type="term" value="F:precorrin-6A reductase activity"/>
    <property type="evidence" value="ECO:0007669"/>
    <property type="project" value="UniProtKB-EC"/>
</dbReference>
<gene>
    <name evidence="4" type="primary">cobK</name>
    <name evidence="4" type="ORF">ACFOUO_13440</name>
</gene>
<accession>A0ABV8JKS6</accession>
<dbReference type="InterPro" id="IPR003723">
    <property type="entry name" value="Precorrin-6x_reduct"/>
</dbReference>
<evidence type="ECO:0000256" key="3">
    <source>
        <dbReference type="ARBA" id="ARBA00023002"/>
    </source>
</evidence>
<dbReference type="EC" id="1.3.1.54" evidence="4"/>
<dbReference type="PROSITE" id="PS51014">
    <property type="entry name" value="COBK_CBIJ"/>
    <property type="match status" value="1"/>
</dbReference>
<comment type="pathway">
    <text evidence="1">Cofactor biosynthesis; adenosylcobalamin biosynthesis.</text>
</comment>
<dbReference type="NCBIfam" id="TIGR00715">
    <property type="entry name" value="precor6x_red"/>
    <property type="match status" value="1"/>
</dbReference>
<organism evidence="4 5">
    <name type="scientific">Salinithrix halophila</name>
    <dbReference type="NCBI Taxonomy" id="1485204"/>
    <lineage>
        <taxon>Bacteria</taxon>
        <taxon>Bacillati</taxon>
        <taxon>Bacillota</taxon>
        <taxon>Bacilli</taxon>
        <taxon>Bacillales</taxon>
        <taxon>Thermoactinomycetaceae</taxon>
        <taxon>Salinithrix</taxon>
    </lineage>
</organism>
<dbReference type="Proteomes" id="UP001595843">
    <property type="component" value="Unassembled WGS sequence"/>
</dbReference>
<keyword evidence="2" id="KW-0169">Cobalamin biosynthesis</keyword>
<sequence length="263" mass="28919">MILFLAGTSDARELAVQMKEAGHRLLATVVTESAAVSLREAEIPVRTGRLDTAQMAALIRERECIGVVDASHPFAEEASRNAMDASREADVPYIRYERPAGRYGSHPRLKVTDSYEEAATEAARHSGVVMLTTGSKTLAIFAEKMVGLPDLRLVARMLPRKENMEKCEALGIPQKDIVAMQGPFSEEMNRALYRHYGVTTVVTKESGKVGAVDEKVTSALEMGLNVILIARPRLDYGRVFTTMEDVLQEMDKERGIDHVATGV</sequence>
<dbReference type="PANTHER" id="PTHR36925">
    <property type="entry name" value="COBALT-PRECORRIN-6A REDUCTASE"/>
    <property type="match status" value="1"/>
</dbReference>
<evidence type="ECO:0000256" key="2">
    <source>
        <dbReference type="ARBA" id="ARBA00022573"/>
    </source>
</evidence>
<dbReference type="Pfam" id="PF02571">
    <property type="entry name" value="CbiJ"/>
    <property type="match status" value="1"/>
</dbReference>
<evidence type="ECO:0000256" key="1">
    <source>
        <dbReference type="ARBA" id="ARBA00004953"/>
    </source>
</evidence>
<proteinExistence type="predicted"/>
<dbReference type="EMBL" id="JBHSAP010000018">
    <property type="protein sequence ID" value="MFC4077801.1"/>
    <property type="molecule type" value="Genomic_DNA"/>
</dbReference>
<dbReference type="PANTHER" id="PTHR36925:SF1">
    <property type="entry name" value="COBALT-PRECORRIN-6A REDUCTASE"/>
    <property type="match status" value="1"/>
</dbReference>
<keyword evidence="5" id="KW-1185">Reference proteome</keyword>
<dbReference type="RefSeq" id="WP_380705638.1">
    <property type="nucleotide sequence ID" value="NZ_JBHSAP010000018.1"/>
</dbReference>
<evidence type="ECO:0000313" key="4">
    <source>
        <dbReference type="EMBL" id="MFC4077801.1"/>
    </source>
</evidence>
<keyword evidence="3 4" id="KW-0560">Oxidoreductase</keyword>
<name>A0ABV8JKS6_9BACL</name>